<dbReference type="EMBL" id="CP059894">
    <property type="protein sequence ID" value="QNJ91442.1"/>
    <property type="molecule type" value="Genomic_DNA"/>
</dbReference>
<proteinExistence type="predicted"/>
<reference evidence="1 2" key="1">
    <citation type="submission" date="2020-07" db="EMBL/GenBank/DDBJ databases">
        <title>Draft genome sequence of four isobutane-metabolizing strains capable of cometabolically degrading diverse ether contaminants.</title>
        <authorList>
            <person name="Chen W."/>
            <person name="Faulkner N."/>
            <person name="Smith C."/>
            <person name="Hyman M."/>
        </authorList>
    </citation>
    <scope>NUCLEOTIDE SEQUENCE [LARGE SCALE GENOMIC DNA]</scope>
    <source>
        <strain evidence="1 2">2A</strain>
    </source>
</reference>
<protein>
    <recommendedName>
        <fullName evidence="3">Preprotein translocase subunit SecB</fullName>
    </recommendedName>
</protein>
<name>A0A7G8PAS6_9MYCO</name>
<sequence>MADSSVGSAGDDLASNVESSQFTIHTRVAATKPLTYMYRLLALPPDTAIELAAATDNAISASSDEASGVAFIHVSTAFQQDALGLRVGMHVSDEEHLLVVDAALEYAWVHPPSYQREAVESFLELIAAPRATASAWTIVEELARAVGAELPTHLVIPPGDIANLAMQQFDQKMAVAAKQAAERRSATGHSASPG</sequence>
<dbReference type="RefSeq" id="WP_187096180.1">
    <property type="nucleotide sequence ID" value="NZ_CP059894.1"/>
</dbReference>
<evidence type="ECO:0008006" key="3">
    <source>
        <dbReference type="Google" id="ProtNLM"/>
    </source>
</evidence>
<organism evidence="1 2">
    <name type="scientific">Mycolicibacterium fluoranthenivorans</name>
    <dbReference type="NCBI Taxonomy" id="258505"/>
    <lineage>
        <taxon>Bacteria</taxon>
        <taxon>Bacillati</taxon>
        <taxon>Actinomycetota</taxon>
        <taxon>Actinomycetes</taxon>
        <taxon>Mycobacteriales</taxon>
        <taxon>Mycobacteriaceae</taxon>
        <taxon>Mycolicibacterium</taxon>
    </lineage>
</organism>
<dbReference type="Proteomes" id="UP000515498">
    <property type="component" value="Chromosome"/>
</dbReference>
<gene>
    <name evidence="1" type="ORF">HZU40_25060</name>
</gene>
<evidence type="ECO:0000313" key="2">
    <source>
        <dbReference type="Proteomes" id="UP000515498"/>
    </source>
</evidence>
<dbReference type="AlphaFoldDB" id="A0A7G8PAS6"/>
<dbReference type="KEGG" id="mflu:HZU40_25060"/>
<accession>A0A7G8PAS6</accession>
<evidence type="ECO:0000313" key="1">
    <source>
        <dbReference type="EMBL" id="QNJ91442.1"/>
    </source>
</evidence>